<protein>
    <submittedName>
        <fullName evidence="3">Cytochrome P450 family</fullName>
    </submittedName>
</protein>
<dbReference type="InterPro" id="IPR002401">
    <property type="entry name" value="Cyt_P450_E_grp-I"/>
</dbReference>
<proteinExistence type="inferred from homology"/>
<dbReference type="eggNOG" id="COG2124">
    <property type="taxonomic scope" value="Bacteria"/>
</dbReference>
<feature type="binding site" description="axial binding residue" evidence="2">
    <location>
        <position position="400"/>
    </location>
    <ligand>
        <name>heme</name>
        <dbReference type="ChEBI" id="CHEBI:30413"/>
    </ligand>
    <ligandPart>
        <name>Fe</name>
        <dbReference type="ChEBI" id="CHEBI:18248"/>
    </ligandPart>
</feature>
<dbReference type="OrthoDB" id="446280at2"/>
<dbReference type="InterPro" id="IPR001128">
    <property type="entry name" value="Cyt_P450"/>
</dbReference>
<dbReference type="GO" id="GO:0005506">
    <property type="term" value="F:iron ion binding"/>
    <property type="evidence" value="ECO:0007669"/>
    <property type="project" value="InterPro"/>
</dbReference>
<dbReference type="InterPro" id="IPR036396">
    <property type="entry name" value="Cyt_P450_sf"/>
</dbReference>
<evidence type="ECO:0000313" key="4">
    <source>
        <dbReference type="Proteomes" id="UP000000268"/>
    </source>
</evidence>
<keyword evidence="2" id="KW-0479">Metal-binding</keyword>
<dbReference type="Pfam" id="PF00067">
    <property type="entry name" value="p450"/>
    <property type="match status" value="1"/>
</dbReference>
<dbReference type="GO" id="GO:0004497">
    <property type="term" value="F:monooxygenase activity"/>
    <property type="evidence" value="ECO:0007669"/>
    <property type="project" value="InterPro"/>
</dbReference>
<dbReference type="GO" id="GO:0020037">
    <property type="term" value="F:heme binding"/>
    <property type="evidence" value="ECO:0007669"/>
    <property type="project" value="InterPro"/>
</dbReference>
<evidence type="ECO:0000256" key="2">
    <source>
        <dbReference type="PIRSR" id="PIRSR602401-1"/>
    </source>
</evidence>
<keyword evidence="4" id="KW-1185">Reference proteome</keyword>
<sequence length="454" mass="51063">MQTIAAQPSTHKLPEGPSSSGLWQMLQWIGRPLGFMEACRQRYGDLFTLQLGQLGQIVFCSNPVGIEEILTADPKKMDAGCNNSVLLPLLGNASVILLDGESHQRQRQLLMPPFHGERMRAYGSSITQITKDIASPWQVNHPFDVREAMQAISLNVIVKTVFGVSNPERYQALQALLPQFLDLTGSPAGASLLFLRGLQKDWGAWSPWGRFLRVRSQLDHLLYQQMDEHRSQSEMGSDILSLMLAATDEVGNPMTDIELRDELVTLLLAGHETTASALTWALYWIHFLPDVKEKLIAELATADLNDAKSIQRLPYLNAVCSETLRIYPIAPITSPRTTRMPLSLMGHNLPVGTTVAPCIYLTHRSPELYPNPQAFQPERFLERQFSPYEYLPFGGSNRRCLGMTFALFEMKLVLSTLLTGYQFQLEQPQPLKPVRRGVTLAPPSHFRMILTQRR</sequence>
<name>B0BYI3_ACAM1</name>
<comment type="cofactor">
    <cofactor evidence="2">
        <name>heme</name>
        <dbReference type="ChEBI" id="CHEBI:30413"/>
    </cofactor>
</comment>
<dbReference type="EMBL" id="CP000828">
    <property type="protein sequence ID" value="ABW25868.1"/>
    <property type="molecule type" value="Genomic_DNA"/>
</dbReference>
<dbReference type="Proteomes" id="UP000000268">
    <property type="component" value="Chromosome"/>
</dbReference>
<dbReference type="PRINTS" id="PR00385">
    <property type="entry name" value="P450"/>
</dbReference>
<keyword evidence="2" id="KW-0349">Heme</keyword>
<dbReference type="PANTHER" id="PTHR24305">
    <property type="entry name" value="CYTOCHROME P450"/>
    <property type="match status" value="1"/>
</dbReference>
<dbReference type="GO" id="GO:0016705">
    <property type="term" value="F:oxidoreductase activity, acting on paired donors, with incorporation or reduction of molecular oxygen"/>
    <property type="evidence" value="ECO:0007669"/>
    <property type="project" value="InterPro"/>
</dbReference>
<dbReference type="PRINTS" id="PR00463">
    <property type="entry name" value="EP450I"/>
</dbReference>
<evidence type="ECO:0000256" key="1">
    <source>
        <dbReference type="ARBA" id="ARBA00010617"/>
    </source>
</evidence>
<dbReference type="InterPro" id="IPR050121">
    <property type="entry name" value="Cytochrome_P450_monoxygenase"/>
</dbReference>
<gene>
    <name evidence="3" type="ordered locus">AM1_0824</name>
</gene>
<dbReference type="SUPFAM" id="SSF48264">
    <property type="entry name" value="Cytochrome P450"/>
    <property type="match status" value="1"/>
</dbReference>
<comment type="similarity">
    <text evidence="1">Belongs to the cytochrome P450 family.</text>
</comment>
<dbReference type="STRING" id="329726.AM1_0824"/>
<dbReference type="AlphaFoldDB" id="B0BYI3"/>
<dbReference type="Gene3D" id="1.10.630.10">
    <property type="entry name" value="Cytochrome P450"/>
    <property type="match status" value="1"/>
</dbReference>
<accession>B0BYI3</accession>
<organism evidence="3 4">
    <name type="scientific">Acaryochloris marina (strain MBIC 11017)</name>
    <dbReference type="NCBI Taxonomy" id="329726"/>
    <lineage>
        <taxon>Bacteria</taxon>
        <taxon>Bacillati</taxon>
        <taxon>Cyanobacteriota</taxon>
        <taxon>Cyanophyceae</taxon>
        <taxon>Acaryochloridales</taxon>
        <taxon>Acaryochloridaceae</taxon>
        <taxon>Acaryochloris</taxon>
    </lineage>
</organism>
<reference evidence="3 4" key="1">
    <citation type="journal article" date="2008" name="Proc. Natl. Acad. Sci. U.S.A.">
        <title>Niche adaptation and genome expansion in the chlorophyll d-producing cyanobacterium Acaryochloris marina.</title>
        <authorList>
            <person name="Swingley W.D."/>
            <person name="Chen M."/>
            <person name="Cheung P.C."/>
            <person name="Conrad A.L."/>
            <person name="Dejesa L.C."/>
            <person name="Hao J."/>
            <person name="Honchak B.M."/>
            <person name="Karbach L.E."/>
            <person name="Kurdoglu A."/>
            <person name="Lahiri S."/>
            <person name="Mastrian S.D."/>
            <person name="Miyashita H."/>
            <person name="Page L."/>
            <person name="Ramakrishna P."/>
            <person name="Satoh S."/>
            <person name="Sattley W.M."/>
            <person name="Shimada Y."/>
            <person name="Taylor H.L."/>
            <person name="Tomo T."/>
            <person name="Tsuchiya T."/>
            <person name="Wang Z.T."/>
            <person name="Raymond J."/>
            <person name="Mimuro M."/>
            <person name="Blankenship R.E."/>
            <person name="Touchman J.W."/>
        </authorList>
    </citation>
    <scope>NUCLEOTIDE SEQUENCE [LARGE SCALE GENOMIC DNA]</scope>
    <source>
        <strain evidence="4">MBIC 11017</strain>
    </source>
</reference>
<dbReference type="RefSeq" id="WP_012161447.1">
    <property type="nucleotide sequence ID" value="NC_009925.1"/>
</dbReference>
<dbReference type="CDD" id="cd11053">
    <property type="entry name" value="CYP110-like"/>
    <property type="match status" value="1"/>
</dbReference>
<keyword evidence="2" id="KW-0408">Iron</keyword>
<dbReference type="HOGENOM" id="CLU_001570_5_1_3"/>
<dbReference type="KEGG" id="amr:AM1_0824"/>
<evidence type="ECO:0000313" key="3">
    <source>
        <dbReference type="EMBL" id="ABW25868.1"/>
    </source>
</evidence>
<dbReference type="PANTHER" id="PTHR24305:SF166">
    <property type="entry name" value="CYTOCHROME P450 12A4, MITOCHONDRIAL-RELATED"/>
    <property type="match status" value="1"/>
</dbReference>